<evidence type="ECO:0000313" key="3">
    <source>
        <dbReference type="EMBL" id="MPY62474.1"/>
    </source>
</evidence>
<gene>
    <name evidence="3" type="ORF">FNH08_36595</name>
</gene>
<dbReference type="Pfam" id="PF00932">
    <property type="entry name" value="LTD"/>
    <property type="match status" value="1"/>
</dbReference>
<dbReference type="EMBL" id="VJZC01000417">
    <property type="protein sequence ID" value="MPY62474.1"/>
    <property type="molecule type" value="Genomic_DNA"/>
</dbReference>
<dbReference type="PROSITE" id="PS51841">
    <property type="entry name" value="LTD"/>
    <property type="match status" value="1"/>
</dbReference>
<feature type="chain" id="PRO_5024340651" evidence="1">
    <location>
        <begin position="30"/>
        <end position="151"/>
    </location>
</feature>
<feature type="domain" description="LTD" evidence="2">
    <location>
        <begin position="21"/>
        <end position="146"/>
    </location>
</feature>
<dbReference type="InterPro" id="IPR001322">
    <property type="entry name" value="Lamin_tail_dom"/>
</dbReference>
<comment type="caution">
    <text evidence="3">The sequence shown here is derived from an EMBL/GenBank/DDBJ whole genome shotgun (WGS) entry which is preliminary data.</text>
</comment>
<accession>A0A5N8XSZ1</accession>
<evidence type="ECO:0000256" key="1">
    <source>
        <dbReference type="SAM" id="SignalP"/>
    </source>
</evidence>
<name>A0A5N8XSZ1_9ACTN</name>
<sequence length="151" mass="16396">MRRGIRAALPALAGAVALTGTLLSSPAEAAGRVYIYHVYYDSPGSDTGSNSSLNGEWIRIKNTTSAAVSLKGWKIKDRTGYTYTFGDVKVGAGNSKKVHTGTGTNDAYHKYWGREWYVWNNTADTATLYKANGTKADDCSWSSRGSGYKYC</sequence>
<dbReference type="AlphaFoldDB" id="A0A5N8XSZ1"/>
<proteinExistence type="predicted"/>
<protein>
    <submittedName>
        <fullName evidence="3">Lamin tail domain-containing protein</fullName>
    </submittedName>
</protein>
<organism evidence="3 4">
    <name type="scientific">Streptomyces spongiae</name>
    <dbReference type="NCBI Taxonomy" id="565072"/>
    <lineage>
        <taxon>Bacteria</taxon>
        <taxon>Bacillati</taxon>
        <taxon>Actinomycetota</taxon>
        <taxon>Actinomycetes</taxon>
        <taxon>Kitasatosporales</taxon>
        <taxon>Streptomycetaceae</taxon>
        <taxon>Streptomyces</taxon>
    </lineage>
</organism>
<feature type="signal peptide" evidence="1">
    <location>
        <begin position="1"/>
        <end position="29"/>
    </location>
</feature>
<dbReference type="Proteomes" id="UP000400924">
    <property type="component" value="Unassembled WGS sequence"/>
</dbReference>
<keyword evidence="1" id="KW-0732">Signal</keyword>
<dbReference type="SUPFAM" id="SSF74853">
    <property type="entry name" value="Lamin A/C globular tail domain"/>
    <property type="match status" value="1"/>
</dbReference>
<dbReference type="OrthoDB" id="3828227at2"/>
<dbReference type="Gene3D" id="2.60.40.1260">
    <property type="entry name" value="Lamin Tail domain"/>
    <property type="match status" value="1"/>
</dbReference>
<dbReference type="RefSeq" id="WP_152775837.1">
    <property type="nucleotide sequence ID" value="NZ_VJZC01000417.1"/>
</dbReference>
<dbReference type="InterPro" id="IPR036415">
    <property type="entry name" value="Lamin_tail_dom_sf"/>
</dbReference>
<evidence type="ECO:0000259" key="2">
    <source>
        <dbReference type="PROSITE" id="PS51841"/>
    </source>
</evidence>
<evidence type="ECO:0000313" key="4">
    <source>
        <dbReference type="Proteomes" id="UP000400924"/>
    </source>
</evidence>
<reference evidence="3 4" key="1">
    <citation type="submission" date="2019-07" db="EMBL/GenBank/DDBJ databases">
        <title>New species of Amycolatopsis and Streptomyces.</title>
        <authorList>
            <person name="Duangmal K."/>
            <person name="Teo W.F.A."/>
            <person name="Lipun K."/>
        </authorList>
    </citation>
    <scope>NUCLEOTIDE SEQUENCE [LARGE SCALE GENOMIC DNA]</scope>
    <source>
        <strain evidence="3 4">NBRC 106415</strain>
    </source>
</reference>
<keyword evidence="4" id="KW-1185">Reference proteome</keyword>